<protein>
    <recommendedName>
        <fullName evidence="11">Murein endopeptidase K</fullName>
    </recommendedName>
</protein>
<sequence length="182" mass="20170">MNRREFITGAGAVCVASALPNIAFGAGPNFWERPRELWISSHIKADVHEEIKLTYWANGVYFPDACAKLNWIMRDVNEGVSGAMNKRLFDILYASQGYFRGKGYYRPILLFSGHRTVETNARVNGKENSRHLRSEAVDYGLEGVPAEAMGTLLKTLHAGGVGVYPNKKSVHADIGPVRSWTG</sequence>
<dbReference type="PANTHER" id="PTHR37425:SF1">
    <property type="entry name" value="OUTER MEMBRANE PROTEIN"/>
    <property type="match status" value="1"/>
</dbReference>
<accession>A0AAE4G9R0</accession>
<dbReference type="EMBL" id="JAVRAA010000005">
    <property type="protein sequence ID" value="MDT0337377.1"/>
    <property type="molecule type" value="Genomic_DNA"/>
</dbReference>
<dbReference type="GO" id="GO:0006508">
    <property type="term" value="P:proteolysis"/>
    <property type="evidence" value="ECO:0007669"/>
    <property type="project" value="UniProtKB-KW"/>
</dbReference>
<name>A0AAE4G9R0_9BURK</name>
<keyword evidence="3" id="KW-0645">Protease</keyword>
<evidence type="ECO:0000313" key="12">
    <source>
        <dbReference type="EMBL" id="MDT0337377.1"/>
    </source>
</evidence>
<evidence type="ECO:0000256" key="7">
    <source>
        <dbReference type="ARBA" id="ARBA00022833"/>
    </source>
</evidence>
<evidence type="ECO:0000256" key="3">
    <source>
        <dbReference type="ARBA" id="ARBA00022670"/>
    </source>
</evidence>
<reference evidence="12" key="1">
    <citation type="submission" date="2023-02" db="EMBL/GenBank/DDBJ databases">
        <title>Description of Herbaspirillum huttiense subsp. nephrolepsisexaltata and Herbaspirillum huttiense subsp. lycopersicon.</title>
        <authorList>
            <person name="Poudel M."/>
            <person name="Sharma A."/>
            <person name="Goss E."/>
            <person name="Tapia J.H."/>
            <person name="Harmon C.M."/>
            <person name="Jones J.B."/>
        </authorList>
    </citation>
    <scope>NUCLEOTIDE SEQUENCE</scope>
    <source>
        <strain evidence="12">NC40101</strain>
    </source>
</reference>
<evidence type="ECO:0000256" key="11">
    <source>
        <dbReference type="ARBA" id="ARBA00093666"/>
    </source>
</evidence>
<evidence type="ECO:0000256" key="6">
    <source>
        <dbReference type="ARBA" id="ARBA00022801"/>
    </source>
</evidence>
<comment type="caution">
    <text evidence="12">The sequence shown here is derived from an EMBL/GenBank/DDBJ whole genome shotgun (WGS) entry which is preliminary data.</text>
</comment>
<keyword evidence="9" id="KW-0961">Cell wall biogenesis/degradation</keyword>
<keyword evidence="8" id="KW-0482">Metalloprotease</keyword>
<gene>
    <name evidence="12" type="ORF">RJN63_11105</name>
</gene>
<dbReference type="InterPro" id="IPR009045">
    <property type="entry name" value="Zn_M74/Hedgehog-like"/>
</dbReference>
<dbReference type="GO" id="GO:0071555">
    <property type="term" value="P:cell wall organization"/>
    <property type="evidence" value="ECO:0007669"/>
    <property type="project" value="UniProtKB-KW"/>
</dbReference>
<evidence type="ECO:0000256" key="5">
    <source>
        <dbReference type="ARBA" id="ARBA00022729"/>
    </source>
</evidence>
<evidence type="ECO:0000256" key="4">
    <source>
        <dbReference type="ARBA" id="ARBA00022723"/>
    </source>
</evidence>
<evidence type="ECO:0000256" key="9">
    <source>
        <dbReference type="ARBA" id="ARBA00023316"/>
    </source>
</evidence>
<keyword evidence="6" id="KW-0378">Hydrolase</keyword>
<evidence type="ECO:0000256" key="1">
    <source>
        <dbReference type="ARBA" id="ARBA00001947"/>
    </source>
</evidence>
<dbReference type="RefSeq" id="WP_284076846.1">
    <property type="nucleotide sequence ID" value="NZ_JAVLSM010000007.1"/>
</dbReference>
<evidence type="ECO:0000256" key="2">
    <source>
        <dbReference type="ARBA" id="ARBA00004776"/>
    </source>
</evidence>
<dbReference type="Pfam" id="PF05951">
    <property type="entry name" value="Peptidase_M15_2"/>
    <property type="match status" value="1"/>
</dbReference>
<keyword evidence="4" id="KW-0479">Metal-binding</keyword>
<dbReference type="Gene3D" id="3.30.1380.10">
    <property type="match status" value="1"/>
</dbReference>
<evidence type="ECO:0000256" key="8">
    <source>
        <dbReference type="ARBA" id="ARBA00023049"/>
    </source>
</evidence>
<proteinExistence type="inferred from homology"/>
<comment type="cofactor">
    <cofactor evidence="1">
        <name>Zn(2+)</name>
        <dbReference type="ChEBI" id="CHEBI:29105"/>
    </cofactor>
</comment>
<keyword evidence="7" id="KW-0862">Zinc</keyword>
<dbReference type="SUPFAM" id="SSF55166">
    <property type="entry name" value="Hedgehog/DD-peptidase"/>
    <property type="match status" value="1"/>
</dbReference>
<organism evidence="12">
    <name type="scientific">Herbaspirillum huttiense subsp. nephrolepidis</name>
    <dbReference type="NCBI Taxonomy" id="3075126"/>
    <lineage>
        <taxon>Bacteria</taxon>
        <taxon>Pseudomonadati</taxon>
        <taxon>Pseudomonadota</taxon>
        <taxon>Betaproteobacteria</taxon>
        <taxon>Burkholderiales</taxon>
        <taxon>Oxalobacteraceae</taxon>
        <taxon>Herbaspirillum</taxon>
    </lineage>
</organism>
<comment type="similarity">
    <text evidence="10">Belongs to the peptidase M15 family.</text>
</comment>
<dbReference type="InterPro" id="IPR010275">
    <property type="entry name" value="MepK"/>
</dbReference>
<dbReference type="PANTHER" id="PTHR37425">
    <property type="match status" value="1"/>
</dbReference>
<keyword evidence="5" id="KW-0732">Signal</keyword>
<evidence type="ECO:0000256" key="10">
    <source>
        <dbReference type="ARBA" id="ARBA00093448"/>
    </source>
</evidence>
<comment type="pathway">
    <text evidence="2">Cell wall biogenesis; cell wall polysaccharide biosynthesis.</text>
</comment>
<dbReference type="GO" id="GO:0046872">
    <property type="term" value="F:metal ion binding"/>
    <property type="evidence" value="ECO:0007669"/>
    <property type="project" value="UniProtKB-KW"/>
</dbReference>
<dbReference type="GO" id="GO:0008237">
    <property type="term" value="F:metallopeptidase activity"/>
    <property type="evidence" value="ECO:0007669"/>
    <property type="project" value="UniProtKB-KW"/>
</dbReference>
<dbReference type="AlphaFoldDB" id="A0AAE4G9R0"/>